<accession>L1IU88</accession>
<dbReference type="Proteomes" id="UP000011087">
    <property type="component" value="Unassembled WGS sequence"/>
</dbReference>
<feature type="repeat" description="RCC1" evidence="3">
    <location>
        <begin position="171"/>
        <end position="218"/>
    </location>
</feature>
<reference evidence="7" key="2">
    <citation type="submission" date="2012-11" db="EMBL/GenBank/DDBJ databases">
        <authorList>
            <person name="Kuo A."/>
            <person name="Curtis B.A."/>
            <person name="Tanifuji G."/>
            <person name="Burki F."/>
            <person name="Gruber A."/>
            <person name="Irimia M."/>
            <person name="Maruyama S."/>
            <person name="Arias M.C."/>
            <person name="Ball S.G."/>
            <person name="Gile G.H."/>
            <person name="Hirakawa Y."/>
            <person name="Hopkins J.F."/>
            <person name="Rensing S.A."/>
            <person name="Schmutz J."/>
            <person name="Symeonidi A."/>
            <person name="Elias M."/>
            <person name="Eveleigh R.J."/>
            <person name="Herman E.K."/>
            <person name="Klute M.J."/>
            <person name="Nakayama T."/>
            <person name="Obornik M."/>
            <person name="Reyes-Prieto A."/>
            <person name="Armbrust E.V."/>
            <person name="Aves S.J."/>
            <person name="Beiko R.G."/>
            <person name="Coutinho P."/>
            <person name="Dacks J.B."/>
            <person name="Durnford D.G."/>
            <person name="Fast N.M."/>
            <person name="Green B.R."/>
            <person name="Grisdale C."/>
            <person name="Hempe F."/>
            <person name="Henrissat B."/>
            <person name="Hoppner M.P."/>
            <person name="Ishida K.-I."/>
            <person name="Kim E."/>
            <person name="Koreny L."/>
            <person name="Kroth P.G."/>
            <person name="Liu Y."/>
            <person name="Malik S.-B."/>
            <person name="Maier U.G."/>
            <person name="McRose D."/>
            <person name="Mock T."/>
            <person name="Neilson J.A."/>
            <person name="Onodera N.T."/>
            <person name="Poole A.M."/>
            <person name="Pritham E.J."/>
            <person name="Richards T.A."/>
            <person name="Rocap G."/>
            <person name="Roy S.W."/>
            <person name="Sarai C."/>
            <person name="Schaack S."/>
            <person name="Shirato S."/>
            <person name="Slamovits C.H."/>
            <person name="Spencer D.F."/>
            <person name="Suzuki S."/>
            <person name="Worden A.Z."/>
            <person name="Zauner S."/>
            <person name="Barry K."/>
            <person name="Bell C."/>
            <person name="Bharti A.K."/>
            <person name="Crow J.A."/>
            <person name="Grimwood J."/>
            <person name="Kramer R."/>
            <person name="Lindquist E."/>
            <person name="Lucas S."/>
            <person name="Salamov A."/>
            <person name="McFadden G.I."/>
            <person name="Lane C.E."/>
            <person name="Keeling P.J."/>
            <person name="Gray M.W."/>
            <person name="Grigoriev I.V."/>
            <person name="Archibald J.M."/>
        </authorList>
    </citation>
    <scope>NUCLEOTIDE SEQUENCE</scope>
    <source>
        <strain evidence="7">CCMP2712</strain>
    </source>
</reference>
<dbReference type="Pfam" id="PF25390">
    <property type="entry name" value="WD40_RLD"/>
    <property type="match status" value="1"/>
</dbReference>
<keyword evidence="2" id="KW-0677">Repeat</keyword>
<evidence type="ECO:0000256" key="1">
    <source>
        <dbReference type="ARBA" id="ARBA00022658"/>
    </source>
</evidence>
<dbReference type="GO" id="GO:0005085">
    <property type="term" value="F:guanyl-nucleotide exchange factor activity"/>
    <property type="evidence" value="ECO:0007669"/>
    <property type="project" value="TreeGrafter"/>
</dbReference>
<dbReference type="InterPro" id="IPR009091">
    <property type="entry name" value="RCC1/BLIP-II"/>
</dbReference>
<dbReference type="GO" id="GO:0005737">
    <property type="term" value="C:cytoplasm"/>
    <property type="evidence" value="ECO:0007669"/>
    <property type="project" value="TreeGrafter"/>
</dbReference>
<name>L1IU88_GUITC</name>
<feature type="repeat" description="RCC1" evidence="3">
    <location>
        <begin position="65"/>
        <end position="117"/>
    </location>
</feature>
<dbReference type="PaxDb" id="55529-EKX39405"/>
<dbReference type="SUPFAM" id="SSF50985">
    <property type="entry name" value="RCC1/BLIP-II"/>
    <property type="match status" value="1"/>
</dbReference>
<dbReference type="eggNOG" id="KOG0941">
    <property type="taxonomic scope" value="Eukaryota"/>
</dbReference>
<dbReference type="PANTHER" id="PTHR45982">
    <property type="entry name" value="REGULATOR OF CHROMOSOME CONDENSATION"/>
    <property type="match status" value="1"/>
</dbReference>
<evidence type="ECO:0000256" key="3">
    <source>
        <dbReference type="PROSITE-ProRule" id="PRU00235"/>
    </source>
</evidence>
<feature type="non-terminal residue" evidence="5">
    <location>
        <position position="1"/>
    </location>
</feature>
<evidence type="ECO:0000256" key="2">
    <source>
        <dbReference type="ARBA" id="ARBA00022737"/>
    </source>
</evidence>
<dbReference type="PROSITE" id="PS00626">
    <property type="entry name" value="RCC1_2"/>
    <property type="match status" value="1"/>
</dbReference>
<dbReference type="STRING" id="905079.L1IU88"/>
<dbReference type="InterPro" id="IPR051553">
    <property type="entry name" value="Ran_GTPase-activating"/>
</dbReference>
<dbReference type="InterPro" id="IPR058923">
    <property type="entry name" value="RCC1-like_dom"/>
</dbReference>
<feature type="repeat" description="RCC1" evidence="3">
    <location>
        <begin position="118"/>
        <end position="170"/>
    </location>
</feature>
<dbReference type="PANTHER" id="PTHR45982:SF1">
    <property type="entry name" value="REGULATOR OF CHROMOSOME CONDENSATION"/>
    <property type="match status" value="1"/>
</dbReference>
<dbReference type="OrthoDB" id="61110at2759"/>
<dbReference type="EMBL" id="JH993040">
    <property type="protein sequence ID" value="EKX39405.1"/>
    <property type="molecule type" value="Genomic_DNA"/>
</dbReference>
<keyword evidence="1" id="KW-0344">Guanine-nucleotide releasing factor</keyword>
<sequence length="234" mass="23596">VIAGGEHSLLLFSNGSVLAWGSNSDGQLGLPPSCSDAAGHLLQGLPAIVSVAAGHRHSLALTADGSVYAWGANVPGQLGDGSLESTWRPTCVLSSRGSERVVRVAAGRAHSMALLSNGTVMAWGWDAFGQLGQEEPQGAALRPRAVALPQGVRVCQIAAGGVHSLALDEKGQVWGWGGNGCGQVGEGRVSYSSRPVVVLEEASSIAAGASHSLAVARGGLYGWGSNANGELGDG</sequence>
<dbReference type="OMA" id="RHIARGC"/>
<dbReference type="PRINTS" id="PR00633">
    <property type="entry name" value="RCCNDNSATION"/>
</dbReference>
<feature type="domain" description="RCC1-like" evidence="4">
    <location>
        <begin position="1"/>
        <end position="234"/>
    </location>
</feature>
<dbReference type="AlphaFoldDB" id="L1IU88"/>
<dbReference type="InterPro" id="IPR000408">
    <property type="entry name" value="Reg_chr_condens"/>
</dbReference>
<evidence type="ECO:0000313" key="5">
    <source>
        <dbReference type="EMBL" id="EKX39405.1"/>
    </source>
</evidence>
<feature type="repeat" description="RCC1" evidence="3">
    <location>
        <begin position="218"/>
        <end position="234"/>
    </location>
</feature>
<reference evidence="5 7" key="1">
    <citation type="journal article" date="2012" name="Nature">
        <title>Algal genomes reveal evolutionary mosaicism and the fate of nucleomorphs.</title>
        <authorList>
            <consortium name="DOE Joint Genome Institute"/>
            <person name="Curtis B.A."/>
            <person name="Tanifuji G."/>
            <person name="Burki F."/>
            <person name="Gruber A."/>
            <person name="Irimia M."/>
            <person name="Maruyama S."/>
            <person name="Arias M.C."/>
            <person name="Ball S.G."/>
            <person name="Gile G.H."/>
            <person name="Hirakawa Y."/>
            <person name="Hopkins J.F."/>
            <person name="Kuo A."/>
            <person name="Rensing S.A."/>
            <person name="Schmutz J."/>
            <person name="Symeonidi A."/>
            <person name="Elias M."/>
            <person name="Eveleigh R.J."/>
            <person name="Herman E.K."/>
            <person name="Klute M.J."/>
            <person name="Nakayama T."/>
            <person name="Obornik M."/>
            <person name="Reyes-Prieto A."/>
            <person name="Armbrust E.V."/>
            <person name="Aves S.J."/>
            <person name="Beiko R.G."/>
            <person name="Coutinho P."/>
            <person name="Dacks J.B."/>
            <person name="Durnford D.G."/>
            <person name="Fast N.M."/>
            <person name="Green B.R."/>
            <person name="Grisdale C.J."/>
            <person name="Hempel F."/>
            <person name="Henrissat B."/>
            <person name="Hoppner M.P."/>
            <person name="Ishida K."/>
            <person name="Kim E."/>
            <person name="Koreny L."/>
            <person name="Kroth P.G."/>
            <person name="Liu Y."/>
            <person name="Malik S.B."/>
            <person name="Maier U.G."/>
            <person name="McRose D."/>
            <person name="Mock T."/>
            <person name="Neilson J.A."/>
            <person name="Onodera N.T."/>
            <person name="Poole A.M."/>
            <person name="Pritham E.J."/>
            <person name="Richards T.A."/>
            <person name="Rocap G."/>
            <person name="Roy S.W."/>
            <person name="Sarai C."/>
            <person name="Schaack S."/>
            <person name="Shirato S."/>
            <person name="Slamovits C.H."/>
            <person name="Spencer D.F."/>
            <person name="Suzuki S."/>
            <person name="Worden A.Z."/>
            <person name="Zauner S."/>
            <person name="Barry K."/>
            <person name="Bell C."/>
            <person name="Bharti A.K."/>
            <person name="Crow J.A."/>
            <person name="Grimwood J."/>
            <person name="Kramer R."/>
            <person name="Lindquist E."/>
            <person name="Lucas S."/>
            <person name="Salamov A."/>
            <person name="McFadden G.I."/>
            <person name="Lane C.E."/>
            <person name="Keeling P.J."/>
            <person name="Gray M.W."/>
            <person name="Grigoriev I.V."/>
            <person name="Archibald J.M."/>
        </authorList>
    </citation>
    <scope>NUCLEOTIDE SEQUENCE</scope>
    <source>
        <strain evidence="5 7">CCMP2712</strain>
    </source>
</reference>
<feature type="repeat" description="RCC1" evidence="3">
    <location>
        <begin position="15"/>
        <end position="64"/>
    </location>
</feature>
<organism evidence="5">
    <name type="scientific">Guillardia theta (strain CCMP2712)</name>
    <name type="common">Cryptophyte</name>
    <dbReference type="NCBI Taxonomy" id="905079"/>
    <lineage>
        <taxon>Eukaryota</taxon>
        <taxon>Cryptophyceae</taxon>
        <taxon>Pyrenomonadales</taxon>
        <taxon>Geminigeraceae</taxon>
        <taxon>Guillardia</taxon>
    </lineage>
</organism>
<dbReference type="GeneID" id="17296067"/>
<feature type="non-terminal residue" evidence="5">
    <location>
        <position position="234"/>
    </location>
</feature>
<dbReference type="Gene3D" id="2.130.10.30">
    <property type="entry name" value="Regulator of chromosome condensation 1/beta-lactamase-inhibitor protein II"/>
    <property type="match status" value="2"/>
</dbReference>
<reference evidence="6" key="3">
    <citation type="submission" date="2015-06" db="UniProtKB">
        <authorList>
            <consortium name="EnsemblProtists"/>
        </authorList>
    </citation>
    <scope>IDENTIFICATION</scope>
</reference>
<proteinExistence type="predicted"/>
<keyword evidence="7" id="KW-1185">Reference proteome</keyword>
<dbReference type="PROSITE" id="PS50012">
    <property type="entry name" value="RCC1_3"/>
    <property type="match status" value="5"/>
</dbReference>
<evidence type="ECO:0000313" key="6">
    <source>
        <dbReference type="EnsemblProtists" id="EKX39405"/>
    </source>
</evidence>
<dbReference type="RefSeq" id="XP_005826385.1">
    <property type="nucleotide sequence ID" value="XM_005826328.1"/>
</dbReference>
<evidence type="ECO:0000259" key="4">
    <source>
        <dbReference type="Pfam" id="PF25390"/>
    </source>
</evidence>
<gene>
    <name evidence="5" type="ORF">GUITHDRAFT_59944</name>
</gene>
<dbReference type="KEGG" id="gtt:GUITHDRAFT_59944"/>
<protein>
    <recommendedName>
        <fullName evidence="4">RCC1-like domain-containing protein</fullName>
    </recommendedName>
</protein>
<evidence type="ECO:0000313" key="7">
    <source>
        <dbReference type="Proteomes" id="UP000011087"/>
    </source>
</evidence>
<dbReference type="HOGENOM" id="CLU_005210_2_3_1"/>
<dbReference type="EnsemblProtists" id="EKX39405">
    <property type="protein sequence ID" value="EKX39405"/>
    <property type="gene ID" value="GUITHDRAFT_59944"/>
</dbReference>